<dbReference type="InterPro" id="IPR036179">
    <property type="entry name" value="Ig-like_dom_sf"/>
</dbReference>
<feature type="domain" description="Ig-like" evidence="6">
    <location>
        <begin position="185"/>
        <end position="269"/>
    </location>
</feature>
<keyword evidence="4" id="KW-0393">Immunoglobulin domain</keyword>
<dbReference type="InParanoid" id="E2BJ83"/>
<name>E2BJ83_HARSA</name>
<dbReference type="Pfam" id="PF13927">
    <property type="entry name" value="Ig_3"/>
    <property type="match status" value="2"/>
</dbReference>
<keyword evidence="8" id="KW-1185">Reference proteome</keyword>
<dbReference type="Proteomes" id="UP000008237">
    <property type="component" value="Unassembled WGS sequence"/>
</dbReference>
<accession>E2BJ83</accession>
<evidence type="ECO:0000256" key="4">
    <source>
        <dbReference type="ARBA" id="ARBA00023319"/>
    </source>
</evidence>
<dbReference type="OrthoDB" id="6138780at2759"/>
<proteinExistence type="predicted"/>
<dbReference type="STRING" id="610380.E2BJ83"/>
<dbReference type="InterPro" id="IPR013783">
    <property type="entry name" value="Ig-like_fold"/>
</dbReference>
<reference evidence="7 8" key="1">
    <citation type="journal article" date="2010" name="Science">
        <title>Genomic comparison of the ants Camponotus floridanus and Harpegnathos saltator.</title>
        <authorList>
            <person name="Bonasio R."/>
            <person name="Zhang G."/>
            <person name="Ye C."/>
            <person name="Mutti N.S."/>
            <person name="Fang X."/>
            <person name="Qin N."/>
            <person name="Donahue G."/>
            <person name="Yang P."/>
            <person name="Li Q."/>
            <person name="Li C."/>
            <person name="Zhang P."/>
            <person name="Huang Z."/>
            <person name="Berger S.L."/>
            <person name="Reinberg D."/>
            <person name="Wang J."/>
            <person name="Liebig J."/>
        </authorList>
    </citation>
    <scope>NUCLEOTIDE SEQUENCE [LARGE SCALE GENOMIC DNA]</scope>
    <source>
        <strain evidence="7 8">R22 G/1</strain>
    </source>
</reference>
<organism evidence="8">
    <name type="scientific">Harpegnathos saltator</name>
    <name type="common">Jerdon's jumping ant</name>
    <dbReference type="NCBI Taxonomy" id="610380"/>
    <lineage>
        <taxon>Eukaryota</taxon>
        <taxon>Metazoa</taxon>
        <taxon>Ecdysozoa</taxon>
        <taxon>Arthropoda</taxon>
        <taxon>Hexapoda</taxon>
        <taxon>Insecta</taxon>
        <taxon>Pterygota</taxon>
        <taxon>Neoptera</taxon>
        <taxon>Endopterygota</taxon>
        <taxon>Hymenoptera</taxon>
        <taxon>Apocrita</taxon>
        <taxon>Aculeata</taxon>
        <taxon>Formicoidea</taxon>
        <taxon>Formicidae</taxon>
        <taxon>Ponerinae</taxon>
        <taxon>Ponerini</taxon>
        <taxon>Harpegnathos</taxon>
    </lineage>
</organism>
<dbReference type="AlphaFoldDB" id="E2BJ83"/>
<keyword evidence="2" id="KW-0677">Repeat</keyword>
<evidence type="ECO:0000259" key="6">
    <source>
        <dbReference type="PROSITE" id="PS50835"/>
    </source>
</evidence>
<dbReference type="InterPro" id="IPR051170">
    <property type="entry name" value="Neural/epithelial_adhesion"/>
</dbReference>
<protein>
    <submittedName>
        <fullName evidence="7">Neural/ectodermal development factor IMP-L2</fullName>
    </submittedName>
</protein>
<evidence type="ECO:0000256" key="1">
    <source>
        <dbReference type="ARBA" id="ARBA00022729"/>
    </source>
</evidence>
<evidence type="ECO:0000256" key="5">
    <source>
        <dbReference type="SAM" id="SignalP"/>
    </source>
</evidence>
<dbReference type="InterPro" id="IPR003598">
    <property type="entry name" value="Ig_sub2"/>
</dbReference>
<feature type="signal peptide" evidence="5">
    <location>
        <begin position="1"/>
        <end position="30"/>
    </location>
</feature>
<sequence length="290" mass="32547">MQPRGLSGRRVLDTCLILLLAIGQLSVAAAGSEGDANDKRFQLNGSPYPAKYPLPFFEHPNITKLLLQRNFLATWTRIVKEPTSLQVGAGSRVELQCVVNGNPPPRVYWFSGTEAERQEEGNNDLPMEGIAQYISKYVIDCVKPEDEGYRYCVSVSNDKVVYSQPSLLLVDKSRTEECSDSESEPTITLHTVWRLAMQGSTVILQCRVEGRPMPYLLWLDNMGNRIGTSAFARRTVLANGDLRIKDLKWSDMGDYICRVQSGDTEKSVSTFLYPVKYVRSMCMCIQGVPF</sequence>
<feature type="chain" id="PRO_5003158139" evidence="5">
    <location>
        <begin position="31"/>
        <end position="290"/>
    </location>
</feature>
<dbReference type="FunCoup" id="E2BJ83">
    <property type="interactions" value="36"/>
</dbReference>
<dbReference type="SMART" id="SM00409">
    <property type="entry name" value="IG"/>
    <property type="match status" value="2"/>
</dbReference>
<evidence type="ECO:0000256" key="3">
    <source>
        <dbReference type="ARBA" id="ARBA00023157"/>
    </source>
</evidence>
<dbReference type="PANTHER" id="PTHR12231:SF253">
    <property type="entry name" value="DPR-INTERACTING PROTEIN ETA, ISOFORM B-RELATED"/>
    <property type="match status" value="1"/>
</dbReference>
<dbReference type="InterPro" id="IPR007110">
    <property type="entry name" value="Ig-like_dom"/>
</dbReference>
<dbReference type="EMBL" id="GL448558">
    <property type="protein sequence ID" value="EFN84233.1"/>
    <property type="molecule type" value="Genomic_DNA"/>
</dbReference>
<evidence type="ECO:0000313" key="7">
    <source>
        <dbReference type="EMBL" id="EFN84233.1"/>
    </source>
</evidence>
<dbReference type="PROSITE" id="PS50835">
    <property type="entry name" value="IG_LIKE"/>
    <property type="match status" value="2"/>
</dbReference>
<dbReference type="SUPFAM" id="SSF48726">
    <property type="entry name" value="Immunoglobulin"/>
    <property type="match status" value="2"/>
</dbReference>
<dbReference type="Gene3D" id="2.60.40.10">
    <property type="entry name" value="Immunoglobulins"/>
    <property type="match status" value="2"/>
</dbReference>
<gene>
    <name evidence="7" type="ORF">EAI_10021</name>
</gene>
<dbReference type="InterPro" id="IPR003599">
    <property type="entry name" value="Ig_sub"/>
</dbReference>
<keyword evidence="3" id="KW-1015">Disulfide bond</keyword>
<feature type="domain" description="Ig-like" evidence="6">
    <location>
        <begin position="60"/>
        <end position="168"/>
    </location>
</feature>
<dbReference type="SMART" id="SM00408">
    <property type="entry name" value="IGc2"/>
    <property type="match status" value="2"/>
</dbReference>
<dbReference type="OMA" id="QTADWED"/>
<evidence type="ECO:0000256" key="2">
    <source>
        <dbReference type="ARBA" id="ARBA00022737"/>
    </source>
</evidence>
<dbReference type="PANTHER" id="PTHR12231">
    <property type="entry name" value="CTX-RELATED TYPE I TRANSMEMBRANE PROTEIN"/>
    <property type="match status" value="1"/>
</dbReference>
<evidence type="ECO:0000313" key="8">
    <source>
        <dbReference type="Proteomes" id="UP000008237"/>
    </source>
</evidence>
<keyword evidence="1 5" id="KW-0732">Signal</keyword>